<dbReference type="EMBL" id="WBOF01000001">
    <property type="protein sequence ID" value="MQS13627.1"/>
    <property type="molecule type" value="Genomic_DNA"/>
</dbReference>
<evidence type="ECO:0000259" key="2">
    <source>
        <dbReference type="Pfam" id="PF14200"/>
    </source>
</evidence>
<dbReference type="Pfam" id="PF14200">
    <property type="entry name" value="RicinB_lectin_2"/>
    <property type="match status" value="1"/>
</dbReference>
<dbReference type="SUPFAM" id="SSF50370">
    <property type="entry name" value="Ricin B-like lectins"/>
    <property type="match status" value="1"/>
</dbReference>
<proteinExistence type="predicted"/>
<evidence type="ECO:0000313" key="4">
    <source>
        <dbReference type="Proteomes" id="UP000450000"/>
    </source>
</evidence>
<organism evidence="3 4">
    <name type="scientific">Streptomyces kaniharaensis</name>
    <dbReference type="NCBI Taxonomy" id="212423"/>
    <lineage>
        <taxon>Bacteria</taxon>
        <taxon>Bacillati</taxon>
        <taxon>Actinomycetota</taxon>
        <taxon>Actinomycetes</taxon>
        <taxon>Kitasatosporales</taxon>
        <taxon>Streptomycetaceae</taxon>
        <taxon>Streptomyces</taxon>
    </lineage>
</organism>
<protein>
    <submittedName>
        <fullName evidence="3">RICIN domain-containing protein</fullName>
    </submittedName>
</protein>
<keyword evidence="1" id="KW-0732">Signal</keyword>
<feature type="domain" description="Ricin B lectin" evidence="2">
    <location>
        <begin position="70"/>
        <end position="155"/>
    </location>
</feature>
<accession>A0A6N7KTG2</accession>
<dbReference type="OrthoDB" id="4273937at2"/>
<dbReference type="RefSeq" id="WP_153462000.1">
    <property type="nucleotide sequence ID" value="NZ_WBOF01000001.1"/>
</dbReference>
<reference evidence="3 4" key="1">
    <citation type="submission" date="2019-09" db="EMBL/GenBank/DDBJ databases">
        <title>Genome Sequences of Streptomyces kaniharaensis ATCC 21070.</title>
        <authorList>
            <person name="Zhu W."/>
            <person name="De Crecy-Lagard V."/>
            <person name="Richards N.G."/>
        </authorList>
    </citation>
    <scope>NUCLEOTIDE SEQUENCE [LARGE SCALE GENOMIC DNA]</scope>
    <source>
        <strain evidence="3 4">SF-557</strain>
    </source>
</reference>
<dbReference type="Gene3D" id="2.80.10.50">
    <property type="match status" value="3"/>
</dbReference>
<gene>
    <name evidence="3" type="ORF">F7Q99_15445</name>
</gene>
<feature type="chain" id="PRO_5026957756" evidence="1">
    <location>
        <begin position="28"/>
        <end position="178"/>
    </location>
</feature>
<name>A0A6N7KTG2_9ACTN</name>
<evidence type="ECO:0000256" key="1">
    <source>
        <dbReference type="SAM" id="SignalP"/>
    </source>
</evidence>
<dbReference type="InterPro" id="IPR000772">
    <property type="entry name" value="Ricin_B_lectin"/>
</dbReference>
<dbReference type="AlphaFoldDB" id="A0A6N7KTG2"/>
<sequence length="178" mass="19060">MAVRARIVAGALGAALLFSLGAPSAGAYQQTIPTTVTWGVAFDPKCLEIADWRTDNGAPARQWDCTGGASQQWNVQGVRTSGGTGSLVNAFSGKCLEIADWRTDNGAPARQWDCTGGANQSWIRTWVPAVGWQLVNAHSGKCLEIADWRTDNGAPARQWDCTGGDNQHWFPFAPGTVR</sequence>
<dbReference type="PROSITE" id="PS50231">
    <property type="entry name" value="RICIN_B_LECTIN"/>
    <property type="match status" value="1"/>
</dbReference>
<keyword evidence="4" id="KW-1185">Reference proteome</keyword>
<comment type="caution">
    <text evidence="3">The sequence shown here is derived from an EMBL/GenBank/DDBJ whole genome shotgun (WGS) entry which is preliminary data.</text>
</comment>
<dbReference type="InterPro" id="IPR035992">
    <property type="entry name" value="Ricin_B-like_lectins"/>
</dbReference>
<feature type="signal peptide" evidence="1">
    <location>
        <begin position="1"/>
        <end position="27"/>
    </location>
</feature>
<dbReference type="CDD" id="cd00161">
    <property type="entry name" value="beta-trefoil_Ricin-like"/>
    <property type="match status" value="1"/>
</dbReference>
<evidence type="ECO:0000313" key="3">
    <source>
        <dbReference type="EMBL" id="MQS13627.1"/>
    </source>
</evidence>
<dbReference type="Proteomes" id="UP000450000">
    <property type="component" value="Unassembled WGS sequence"/>
</dbReference>